<evidence type="ECO:0000313" key="4">
    <source>
        <dbReference type="EMBL" id="KKP75480.1"/>
    </source>
</evidence>
<dbReference type="SUPFAM" id="SSF63829">
    <property type="entry name" value="Calcium-dependent phosphotriesterase"/>
    <property type="match status" value="2"/>
</dbReference>
<gene>
    <name evidence="4" type="ORF">UR73_C0033G0002</name>
</gene>
<evidence type="ECO:0000256" key="1">
    <source>
        <dbReference type="SAM" id="MobiDB-lite"/>
    </source>
</evidence>
<evidence type="ECO:0000259" key="3">
    <source>
        <dbReference type="Pfam" id="PF19077"/>
    </source>
</evidence>
<keyword evidence="2" id="KW-0472">Membrane</keyword>
<dbReference type="SUPFAM" id="SSF101898">
    <property type="entry name" value="NHL repeat"/>
    <property type="match status" value="1"/>
</dbReference>
<reference evidence="4 5" key="1">
    <citation type="journal article" date="2015" name="Nature">
        <title>rRNA introns, odd ribosomes, and small enigmatic genomes across a large radiation of phyla.</title>
        <authorList>
            <person name="Brown C.T."/>
            <person name="Hug L.A."/>
            <person name="Thomas B.C."/>
            <person name="Sharon I."/>
            <person name="Castelle C.J."/>
            <person name="Singh A."/>
            <person name="Wilkins M.J."/>
            <person name="Williams K.H."/>
            <person name="Banfield J.F."/>
        </authorList>
    </citation>
    <scope>NUCLEOTIDE SEQUENCE [LARGE SCALE GENOMIC DNA]</scope>
</reference>
<feature type="domain" description="Bacterial Ig-like" evidence="3">
    <location>
        <begin position="958"/>
        <end position="1026"/>
    </location>
</feature>
<proteinExistence type="predicted"/>
<dbReference type="Proteomes" id="UP000034816">
    <property type="component" value="Unassembled WGS sequence"/>
</dbReference>
<dbReference type="AlphaFoldDB" id="A0A0G0EJQ3"/>
<protein>
    <submittedName>
        <fullName evidence="4">Conserved repeat domain protein</fullName>
    </submittedName>
</protein>
<dbReference type="EMBL" id="LBQH01000033">
    <property type="protein sequence ID" value="KKP75480.1"/>
    <property type="molecule type" value="Genomic_DNA"/>
</dbReference>
<dbReference type="InterPro" id="IPR013783">
    <property type="entry name" value="Ig-like_fold"/>
</dbReference>
<dbReference type="GO" id="GO:0008270">
    <property type="term" value="F:zinc ion binding"/>
    <property type="evidence" value="ECO:0007669"/>
    <property type="project" value="UniProtKB-KW"/>
</dbReference>
<feature type="compositionally biased region" description="Polar residues" evidence="1">
    <location>
        <begin position="1031"/>
        <end position="1040"/>
    </location>
</feature>
<comment type="caution">
    <text evidence="4">The sequence shown here is derived from an EMBL/GenBank/DDBJ whole genome shotgun (WGS) entry which is preliminary data.</text>
</comment>
<evidence type="ECO:0000256" key="2">
    <source>
        <dbReference type="SAM" id="Phobius"/>
    </source>
</evidence>
<keyword evidence="2" id="KW-0812">Transmembrane</keyword>
<dbReference type="InterPro" id="IPR050952">
    <property type="entry name" value="TRIM-NHL_E3_ligases"/>
</dbReference>
<keyword evidence="2" id="KW-1133">Transmembrane helix</keyword>
<dbReference type="InterPro" id="IPR044016">
    <property type="entry name" value="Big_13"/>
</dbReference>
<name>A0A0G0EJQ3_9BACT</name>
<accession>A0A0G0EJQ3</accession>
<evidence type="ECO:0000313" key="5">
    <source>
        <dbReference type="Proteomes" id="UP000034816"/>
    </source>
</evidence>
<feature type="transmembrane region" description="Helical" evidence="2">
    <location>
        <begin position="1059"/>
        <end position="1079"/>
    </location>
</feature>
<dbReference type="InterPro" id="IPR011042">
    <property type="entry name" value="6-blade_b-propeller_TolB-like"/>
</dbReference>
<dbReference type="Pfam" id="PF19077">
    <property type="entry name" value="Big_13"/>
    <property type="match status" value="1"/>
</dbReference>
<feature type="region of interest" description="Disordered" evidence="1">
    <location>
        <begin position="1028"/>
        <end position="1051"/>
    </location>
</feature>
<dbReference type="CDD" id="cd05819">
    <property type="entry name" value="NHL"/>
    <property type="match status" value="1"/>
</dbReference>
<dbReference type="Gene3D" id="2.120.10.30">
    <property type="entry name" value="TolB, C-terminal domain"/>
    <property type="match status" value="3"/>
</dbReference>
<dbReference type="Gene3D" id="2.60.40.10">
    <property type="entry name" value="Immunoglobulins"/>
    <property type="match status" value="1"/>
</dbReference>
<organism evidence="4 5">
    <name type="scientific">candidate division WS6 bacterium GW2011_GWF1_35_23</name>
    <dbReference type="NCBI Taxonomy" id="1619097"/>
    <lineage>
        <taxon>Bacteria</taxon>
        <taxon>Candidatus Dojkabacteria</taxon>
    </lineage>
</organism>
<dbReference type="PATRIC" id="fig|1619097.3.peg.309"/>
<sequence length="1086" mass="115684">MNLLHKKVLQVILFSLLFSFGGLTSVRAIDYTDTSAISIIGQPDFLTNVGRNKGMNSPTSIEYAGGKLFIGIYGHCGIHVLNSLPTSSHPFFDFAIGEPNVNTSCTLFNIATSQNTGEILGITSTATKLIVLDGGHNRALIYNTIPTSDNPVADVVIGQPNFTTGTANTGGISASTLSYVSNPLFTGDIYTDGTKLYIADGNNNRVLIWNTIPTLNNTPADVVLGQPNFTTGTINTGGVSASSMKNPRGVIVINGKLVVSDGSNNRILIWNSVPTVSSTPADVVIGQPDFISSTGNNGGIAGNRLYSPSKITSYNGKMLVSDLGNNRVLIWNSVPADATVSADLVLGQPDFVTSATGTTQNGLYYPLTAEVVGGKIYIADSYNHRVVVHNSFPTSNNANANLVLGHADFVRRNYNDGGDYIFNAPYHHIAADGKFLVADGFNHRILIWNSIPTTKYPLNPDVVIGQPNMNSAVVNYGGRSSSSLNVPYNINSCNGKMVVADYSNHRVLIWNSIPTSNLQGADVVIGQPDFASATANNGGRSAKSLNAPFAVNCIGSKMLISDTGNKRVLVFNSIPTTDFKEADVVIGQPDFISATSNNGGISNKSLTNIYGQIGSNGTNLMIPDSNNNRVLIFNTVPTTNFKEADVVIGQPDFVTATANNGGRSNKSINAPRGAYSDGQRLFVVDGANHRVLGWNSIPTSNFQEADFVIGQPDFTSAEENISATKLYKPMAVSTYNGKVYVSDENNRITIFPFGAQNEEVEIPGATTTTNITVDLSADGAKEMLVSQRSDFVGASWETYDTSKDITISSTEGTKTVYVKYKDYADYEGSVLSASTVYDISSPVANMYFLSPTSNGYTNSVNVQIAMNGNDPLSGLSKMLVSADSSFSGAVWETYSNLKSWVLTSGDGVKTVYAKFKDVAGNVSGVYSANITLDTAEADLTIDMGDDVKVVEDKYYVGVLPTLSGTGEIGSEVTIKLGGEVLGTTIVGEDGTWSWTATEAFEDGEYALLIELTDEAGNKASEGMTIVVEGESQGNGTPQKPNDSEDTDDKTTNEKEGITALGYVGIGVGLFLLFLIFLFFKKRKTQS</sequence>
<dbReference type="PANTHER" id="PTHR24104">
    <property type="entry name" value="E3 UBIQUITIN-PROTEIN LIGASE NHLRC1-RELATED"/>
    <property type="match status" value="1"/>
</dbReference>
<dbReference type="PANTHER" id="PTHR24104:SF25">
    <property type="entry name" value="PROTEIN LIN-41"/>
    <property type="match status" value="1"/>
</dbReference>